<dbReference type="eggNOG" id="COG1765">
    <property type="taxonomic scope" value="Bacteria"/>
</dbReference>
<sequence length="430" mass="47883">MKTQFFTLSTIAALLISASAAYAQNDVNQSPKVYQIETRLDEYTRPTTFTPTKAIPVNGAISENIVTTTQNILNKEAHFLKKGLVKPVGEKQFSAWELVSDEGGSGHSQTAPNPLTYYAAGASSSLLTQVERLIKILALDVEEVKVESKIFFRWLDPMSDNWSGYTDKVISNILIKSSESPEKIKQLEEKAIKAWAVGEGLANKTTIDVGILINGDDWAGLKARPGKVASPISIDNGRTITNVTPDLNLQTVEIEKDLGLDMGHFPNPFTFSEISLAESAHDATRPYLHKIRAKSLTENYQTWELFTDDSRGYEGMDKAPTSRDYFTVGTSFCLMSQLTANKMYFQKQGINIDDFRVEHQFNYQQDNFMTPTMTGHLDHVITRVIVKSDAAKEALTDYAKQALRMCFAGEGVQNETEMESNVYLNGTIVK</sequence>
<reference evidence="2 3" key="1">
    <citation type="journal article" date="2009" name="Environ. Microbiol.">
        <title>Genome sequence of Desulfobacterium autotrophicum HRM2, a marine sulfate reducer oxidizing organic carbon completely to carbon dioxide.</title>
        <authorList>
            <person name="Strittmatter A.W."/>
            <person name="Liesegang H."/>
            <person name="Rabus R."/>
            <person name="Decker I."/>
            <person name="Amann J."/>
            <person name="Andres S."/>
            <person name="Henne A."/>
            <person name="Fricke W.F."/>
            <person name="Martinez-Arias R."/>
            <person name="Bartels D."/>
            <person name="Goesmann A."/>
            <person name="Krause L."/>
            <person name="Puehler A."/>
            <person name="Klenk H.P."/>
            <person name="Richter M."/>
            <person name="Schuler M."/>
            <person name="Gloeckner F.O."/>
            <person name="Meyerdierks A."/>
            <person name="Gottschalk G."/>
            <person name="Amann R."/>
        </authorList>
    </citation>
    <scope>NUCLEOTIDE SEQUENCE [LARGE SCALE GENOMIC DNA]</scope>
    <source>
        <strain evidence="3">ATCC 43914 / DSM 3382 / HRM2</strain>
    </source>
</reference>
<dbReference type="Pfam" id="PF02566">
    <property type="entry name" value="OsmC"/>
    <property type="match status" value="1"/>
</dbReference>
<dbReference type="Gene3D" id="3.30.300.20">
    <property type="match status" value="2"/>
</dbReference>
<dbReference type="InterPro" id="IPR036102">
    <property type="entry name" value="OsmC/Ohrsf"/>
</dbReference>
<dbReference type="OrthoDB" id="5540854at2"/>
<evidence type="ECO:0000313" key="3">
    <source>
        <dbReference type="Proteomes" id="UP000000442"/>
    </source>
</evidence>
<evidence type="ECO:0008006" key="4">
    <source>
        <dbReference type="Google" id="ProtNLM"/>
    </source>
</evidence>
<dbReference type="AlphaFoldDB" id="C0QBL4"/>
<dbReference type="HOGENOM" id="CLU_637314_0_0_7"/>
<dbReference type="SUPFAM" id="SSF82784">
    <property type="entry name" value="OsmC-like"/>
    <property type="match status" value="2"/>
</dbReference>
<dbReference type="InterPro" id="IPR015946">
    <property type="entry name" value="KH_dom-like_a/b"/>
</dbReference>
<proteinExistence type="predicted"/>
<dbReference type="EMBL" id="CP001087">
    <property type="protein sequence ID" value="ACN17016.1"/>
    <property type="molecule type" value="Genomic_DNA"/>
</dbReference>
<organism evidence="2 3">
    <name type="scientific">Desulforapulum autotrophicum (strain ATCC 43914 / DSM 3382 / VKM B-1955 / HRM2)</name>
    <name type="common">Desulfobacterium autotrophicum</name>
    <dbReference type="NCBI Taxonomy" id="177437"/>
    <lineage>
        <taxon>Bacteria</taxon>
        <taxon>Pseudomonadati</taxon>
        <taxon>Thermodesulfobacteriota</taxon>
        <taxon>Desulfobacteria</taxon>
        <taxon>Desulfobacterales</taxon>
        <taxon>Desulfobacteraceae</taxon>
        <taxon>Desulforapulum</taxon>
    </lineage>
</organism>
<keyword evidence="3" id="KW-1185">Reference proteome</keyword>
<gene>
    <name evidence="2" type="ordered locus">HRM2_39580</name>
</gene>
<feature type="chain" id="PRO_5002900515" description="OsmC-like protein" evidence="1">
    <location>
        <begin position="24"/>
        <end position="430"/>
    </location>
</feature>
<dbReference type="RefSeq" id="WP_015905757.1">
    <property type="nucleotide sequence ID" value="NC_012108.1"/>
</dbReference>
<feature type="signal peptide" evidence="1">
    <location>
        <begin position="1"/>
        <end position="23"/>
    </location>
</feature>
<accession>C0QBL4</accession>
<dbReference type="InterPro" id="IPR003718">
    <property type="entry name" value="OsmC/Ohr_fam"/>
</dbReference>
<keyword evidence="1" id="KW-0732">Signal</keyword>
<name>C0QBL4_DESAH</name>
<evidence type="ECO:0000256" key="1">
    <source>
        <dbReference type="SAM" id="SignalP"/>
    </source>
</evidence>
<dbReference type="Proteomes" id="UP000000442">
    <property type="component" value="Chromosome"/>
</dbReference>
<dbReference type="KEGG" id="dat:HRM2_39580"/>
<protein>
    <recommendedName>
        <fullName evidence="4">OsmC-like protein</fullName>
    </recommendedName>
</protein>
<evidence type="ECO:0000313" key="2">
    <source>
        <dbReference type="EMBL" id="ACN17016.1"/>
    </source>
</evidence>
<dbReference type="STRING" id="177437.HRM2_39580"/>